<accession>A0A3N0W4E0</accession>
<dbReference type="EMBL" id="RJTX01000001">
    <property type="protein sequence ID" value="ROH99933.1"/>
    <property type="molecule type" value="Genomic_DNA"/>
</dbReference>
<dbReference type="EMBL" id="SOQW01000001">
    <property type="protein sequence ID" value="TDX95134.1"/>
    <property type="molecule type" value="Genomic_DNA"/>
</dbReference>
<reference evidence="3 5" key="2">
    <citation type="submission" date="2019-03" db="EMBL/GenBank/DDBJ databases">
        <title>Genomic Encyclopedia of Archaeal and Bacterial Type Strains, Phase II (KMG-II): from individual species to whole genera.</title>
        <authorList>
            <person name="Goeker M."/>
        </authorList>
    </citation>
    <scope>NUCLEOTIDE SEQUENCE [LARGE SCALE GENOMIC DNA]</scope>
    <source>
        <strain evidence="3 5">DSM 15235</strain>
    </source>
</reference>
<reference evidence="4" key="1">
    <citation type="submission" date="2018-11" db="EMBL/GenBank/DDBJ databases">
        <title>Proposal to divide the Flavobacteriaceae and reorganize its genera based on Amino Acid Identity values calculated from whole genome sequences.</title>
        <authorList>
            <person name="Nicholson A.C."/>
            <person name="Gulvik C.A."/>
            <person name="Whitney A.M."/>
            <person name="Humrighouse B.W."/>
            <person name="Bell M."/>
            <person name="Holmes B."/>
            <person name="Steigerwalt A."/>
            <person name="Villarma A."/>
            <person name="Sheth M."/>
            <person name="Batra D."/>
            <person name="Pryor J."/>
            <person name="Bernardet J.-F."/>
            <person name="Hugo C."/>
            <person name="Kampfer P."/>
            <person name="Newman J."/>
            <person name="Mcquiston J.R."/>
        </authorList>
    </citation>
    <scope>NUCLEOTIDE SEQUENCE [LARGE SCALE GENOMIC DNA]</scope>
    <source>
        <strain evidence="4">DSM 15235</strain>
    </source>
</reference>
<sequence>MLTRFLIITFMFAFAAISAQANDRLQLNIRLHPIQTLTISDTESNPDNKEILSPEYITVSSASAFQVKVKRESYSNKKEDTKKHHVPNEYNLISHSKGVMHKKYNIDKPIENIIKETENTTTENNLLVFTIISK</sequence>
<evidence type="ECO:0000313" key="2">
    <source>
        <dbReference type="EMBL" id="ROH99933.1"/>
    </source>
</evidence>
<organism evidence="2 4">
    <name type="scientific">Chryseobacterium daecheongense</name>
    <dbReference type="NCBI Taxonomy" id="192389"/>
    <lineage>
        <taxon>Bacteria</taxon>
        <taxon>Pseudomonadati</taxon>
        <taxon>Bacteroidota</taxon>
        <taxon>Flavobacteriia</taxon>
        <taxon>Flavobacteriales</taxon>
        <taxon>Weeksellaceae</taxon>
        <taxon>Chryseobacterium group</taxon>
        <taxon>Chryseobacterium</taxon>
    </lineage>
</organism>
<evidence type="ECO:0000313" key="3">
    <source>
        <dbReference type="EMBL" id="TDX95134.1"/>
    </source>
</evidence>
<evidence type="ECO:0000313" key="4">
    <source>
        <dbReference type="Proteomes" id="UP000269375"/>
    </source>
</evidence>
<keyword evidence="1" id="KW-0732">Signal</keyword>
<proteinExistence type="predicted"/>
<dbReference type="RefSeq" id="WP_123261638.1">
    <property type="nucleotide sequence ID" value="NZ_RJTX01000001.1"/>
</dbReference>
<evidence type="ECO:0000256" key="1">
    <source>
        <dbReference type="SAM" id="SignalP"/>
    </source>
</evidence>
<dbReference type="Proteomes" id="UP000269375">
    <property type="component" value="Unassembled WGS sequence"/>
</dbReference>
<evidence type="ECO:0000313" key="5">
    <source>
        <dbReference type="Proteomes" id="UP000295709"/>
    </source>
</evidence>
<dbReference type="AlphaFoldDB" id="A0A3N0W4E0"/>
<feature type="signal peptide" evidence="1">
    <location>
        <begin position="1"/>
        <end position="21"/>
    </location>
</feature>
<dbReference type="Proteomes" id="UP000295709">
    <property type="component" value="Unassembled WGS sequence"/>
</dbReference>
<dbReference type="OrthoDB" id="1259469at2"/>
<protein>
    <submittedName>
        <fullName evidence="2">Uncharacterized protein</fullName>
    </submittedName>
</protein>
<comment type="caution">
    <text evidence="2">The sequence shown here is derived from an EMBL/GenBank/DDBJ whole genome shotgun (WGS) entry which is preliminary data.</text>
</comment>
<keyword evidence="5" id="KW-1185">Reference proteome</keyword>
<name>A0A3N0W4E0_9FLAO</name>
<feature type="chain" id="PRO_5018183540" evidence="1">
    <location>
        <begin position="22"/>
        <end position="134"/>
    </location>
</feature>
<gene>
    <name evidence="3" type="ORF">BCF50_0910</name>
    <name evidence="2" type="ORF">EGI05_03320</name>
</gene>